<dbReference type="Proteomes" id="UP000050741">
    <property type="component" value="Unassembled WGS sequence"/>
</dbReference>
<feature type="chain" id="PRO_5008147288" evidence="2">
    <location>
        <begin position="25"/>
        <end position="141"/>
    </location>
</feature>
<dbReference type="AlphaFoldDB" id="A0A183C983"/>
<dbReference type="WBParaSite" id="GPLIN_000943100">
    <property type="protein sequence ID" value="GPLIN_000943100"/>
    <property type="gene ID" value="GPLIN_000943100"/>
</dbReference>
<organism evidence="3 4">
    <name type="scientific">Globodera pallida</name>
    <name type="common">Potato cyst nematode worm</name>
    <name type="synonym">Heterodera pallida</name>
    <dbReference type="NCBI Taxonomy" id="36090"/>
    <lineage>
        <taxon>Eukaryota</taxon>
        <taxon>Metazoa</taxon>
        <taxon>Ecdysozoa</taxon>
        <taxon>Nematoda</taxon>
        <taxon>Chromadorea</taxon>
        <taxon>Rhabditida</taxon>
        <taxon>Tylenchina</taxon>
        <taxon>Tylenchomorpha</taxon>
        <taxon>Tylenchoidea</taxon>
        <taxon>Heteroderidae</taxon>
        <taxon>Heteroderinae</taxon>
        <taxon>Globodera</taxon>
    </lineage>
</organism>
<reference evidence="3" key="2">
    <citation type="submission" date="2014-05" db="EMBL/GenBank/DDBJ databases">
        <title>The genome and life-stage specific transcriptomes of Globodera pallida elucidate key aspects of plant parasitism by a cyst nematode.</title>
        <authorList>
            <person name="Cotton J.A."/>
            <person name="Lilley C.J."/>
            <person name="Jones L.M."/>
            <person name="Kikuchi T."/>
            <person name="Reid A.J."/>
            <person name="Thorpe P."/>
            <person name="Tsai I.J."/>
            <person name="Beasley H."/>
            <person name="Blok V."/>
            <person name="Cock P.J.A."/>
            <person name="Van den Akker S.E."/>
            <person name="Holroyd N."/>
            <person name="Hunt M."/>
            <person name="Mantelin S."/>
            <person name="Naghra H."/>
            <person name="Pain A."/>
            <person name="Palomares-Rius J.E."/>
            <person name="Zarowiecki M."/>
            <person name="Berriman M."/>
            <person name="Jones J.T."/>
            <person name="Urwin P.E."/>
        </authorList>
    </citation>
    <scope>NUCLEOTIDE SEQUENCE [LARGE SCALE GENOMIC DNA]</scope>
    <source>
        <strain evidence="3">Lindley</strain>
    </source>
</reference>
<sequence length="141" mass="16415">MALFTLKRLFHFIFFLQFPMLLGAFQLRFPPPSHGRISLAQFVSLLNDEQLRASSYDDPIPIGKKRAFDRLDVSSLGFNDLLSEEEPLSRWHFVQQPSTDEEEEQEEKPVKTTKHRRWARQMDGTKNGRVNGFGLFGSMRL</sequence>
<keyword evidence="3" id="KW-1185">Reference proteome</keyword>
<protein>
    <submittedName>
        <fullName evidence="4">Uncharacterized protein</fullName>
    </submittedName>
</protein>
<accession>A0A183C983</accession>
<proteinExistence type="predicted"/>
<feature type="signal peptide" evidence="2">
    <location>
        <begin position="1"/>
        <end position="24"/>
    </location>
</feature>
<keyword evidence="2" id="KW-0732">Signal</keyword>
<feature type="region of interest" description="Disordered" evidence="1">
    <location>
        <begin position="89"/>
        <end position="124"/>
    </location>
</feature>
<reference evidence="4" key="3">
    <citation type="submission" date="2016-06" db="UniProtKB">
        <authorList>
            <consortium name="WormBaseParasite"/>
        </authorList>
    </citation>
    <scope>IDENTIFICATION</scope>
</reference>
<evidence type="ECO:0000313" key="4">
    <source>
        <dbReference type="WBParaSite" id="GPLIN_000943100"/>
    </source>
</evidence>
<name>A0A183C983_GLOPA</name>
<reference evidence="3" key="1">
    <citation type="submission" date="2013-12" db="EMBL/GenBank/DDBJ databases">
        <authorList>
            <person name="Aslett M."/>
        </authorList>
    </citation>
    <scope>NUCLEOTIDE SEQUENCE [LARGE SCALE GENOMIC DNA]</scope>
    <source>
        <strain evidence="3">Lindley</strain>
    </source>
</reference>
<evidence type="ECO:0000256" key="2">
    <source>
        <dbReference type="SAM" id="SignalP"/>
    </source>
</evidence>
<evidence type="ECO:0000313" key="3">
    <source>
        <dbReference type="Proteomes" id="UP000050741"/>
    </source>
</evidence>
<evidence type="ECO:0000256" key="1">
    <source>
        <dbReference type="SAM" id="MobiDB-lite"/>
    </source>
</evidence>